<comment type="subcellular location">
    <subcellularLocation>
        <location evidence="1 9">Cytoplasm</location>
        <location evidence="1 9">Cytoskeleton</location>
    </subcellularLocation>
</comment>
<dbReference type="SMART" id="SM01375">
    <property type="entry name" value="Dynein_light"/>
    <property type="match status" value="1"/>
</dbReference>
<dbReference type="GO" id="GO:0005868">
    <property type="term" value="C:cytoplasmic dynein complex"/>
    <property type="evidence" value="ECO:0007669"/>
    <property type="project" value="TreeGrafter"/>
</dbReference>
<reference evidence="10 11" key="1">
    <citation type="submission" date="2016-07" db="EMBL/GenBank/DDBJ databases">
        <title>Pervasive Adenine N6-methylation of Active Genes in Fungi.</title>
        <authorList>
            <consortium name="DOE Joint Genome Institute"/>
            <person name="Mondo S.J."/>
            <person name="Dannebaum R.O."/>
            <person name="Kuo R.C."/>
            <person name="Labutti K."/>
            <person name="Haridas S."/>
            <person name="Kuo A."/>
            <person name="Salamov A."/>
            <person name="Ahrendt S.R."/>
            <person name="Lipzen A."/>
            <person name="Sullivan W."/>
            <person name="Andreopoulos W.B."/>
            <person name="Clum A."/>
            <person name="Lindquist E."/>
            <person name="Daum C."/>
            <person name="Ramamoorthy G.K."/>
            <person name="Gryganskyi A."/>
            <person name="Culley D."/>
            <person name="Magnuson J.K."/>
            <person name="James T.Y."/>
            <person name="O'Malley M.A."/>
            <person name="Stajich J.E."/>
            <person name="Spatafora J.W."/>
            <person name="Visel A."/>
            <person name="Grigoriev I.V."/>
        </authorList>
    </citation>
    <scope>NUCLEOTIDE SEQUENCE [LARGE SCALE GENOMIC DNA]</scope>
    <source>
        <strain evidence="10 11">68-887.2</strain>
    </source>
</reference>
<protein>
    <recommendedName>
        <fullName evidence="9">Dynein light chain</fullName>
    </recommendedName>
</protein>
<dbReference type="STRING" id="71784.A0A1Y2BE07"/>
<dbReference type="SUPFAM" id="SSF54648">
    <property type="entry name" value="DLC"/>
    <property type="match status" value="1"/>
</dbReference>
<keyword evidence="4 9" id="KW-0493">Microtubule</keyword>
<comment type="subunit">
    <text evidence="9">Cytoplasmic dynein consists of two catalytic heavy chains (HCs) and a number of non-catalytic subunits which present intermediate chains (ICs), light intermediate chains (LICs) and light chains (LCs).</text>
</comment>
<dbReference type="GO" id="GO:0005874">
    <property type="term" value="C:microtubule"/>
    <property type="evidence" value="ECO:0007669"/>
    <property type="project" value="UniProtKB-KW"/>
</dbReference>
<dbReference type="InterPro" id="IPR019763">
    <property type="entry name" value="Dynein_light_1/2_CS"/>
</dbReference>
<dbReference type="InterPro" id="IPR037177">
    <property type="entry name" value="DLC_sf"/>
</dbReference>
<evidence type="ECO:0000256" key="2">
    <source>
        <dbReference type="ARBA" id="ARBA00010156"/>
    </source>
</evidence>
<comment type="similarity">
    <text evidence="2 9">Belongs to the dynein light chain family.</text>
</comment>
<evidence type="ECO:0000256" key="1">
    <source>
        <dbReference type="ARBA" id="ARBA00004245"/>
    </source>
</evidence>
<gene>
    <name evidence="10" type="ORF">BCR39DRAFT_520943</name>
</gene>
<evidence type="ECO:0000256" key="4">
    <source>
        <dbReference type="ARBA" id="ARBA00022701"/>
    </source>
</evidence>
<keyword evidence="5 9" id="KW-0243">Dynein</keyword>
<evidence type="ECO:0000256" key="7">
    <source>
        <dbReference type="ARBA" id="ARBA00023212"/>
    </source>
</evidence>
<dbReference type="CDD" id="cd21452">
    <property type="entry name" value="DLC-like_DYNLL1_DYNLL2"/>
    <property type="match status" value="1"/>
</dbReference>
<evidence type="ECO:0000256" key="6">
    <source>
        <dbReference type="ARBA" id="ARBA00023175"/>
    </source>
</evidence>
<evidence type="ECO:0000313" key="11">
    <source>
        <dbReference type="Proteomes" id="UP000193986"/>
    </source>
</evidence>
<comment type="function">
    <text evidence="9">Acts as one of several non-catalytic accessory components of the cytoplasmic dynein complex that are thought to be involved in linking dynein to cargos and to adapter proteins that regulate dynein function. Cytoplasmic dynein acts as a motor for the intracellular retrograde motility of vesicles and organelles along microtubules. May play a role in changing or maintaining the spatial distribution of cytoskeletal structures.</text>
</comment>
<evidence type="ECO:0000256" key="5">
    <source>
        <dbReference type="ARBA" id="ARBA00023017"/>
    </source>
</evidence>
<dbReference type="InParanoid" id="A0A1Y2BE07"/>
<dbReference type="FunFam" id="3.30.740.10:FF:000001">
    <property type="entry name" value="Dynein light chain"/>
    <property type="match status" value="1"/>
</dbReference>
<dbReference type="EMBL" id="MCFC01000007">
    <property type="protein sequence ID" value="ORY33052.1"/>
    <property type="molecule type" value="Genomic_DNA"/>
</dbReference>
<dbReference type="GO" id="GO:0030473">
    <property type="term" value="P:nuclear migration along microtubule"/>
    <property type="evidence" value="ECO:0007669"/>
    <property type="project" value="UniProtKB-ARBA"/>
</dbReference>
<accession>A0A1Y2BE07</accession>
<keyword evidence="6 9" id="KW-0505">Motor protein</keyword>
<dbReference type="PANTHER" id="PTHR11886:SF35">
    <property type="entry name" value="DYNEIN LIGHT CHAIN"/>
    <property type="match status" value="1"/>
</dbReference>
<dbReference type="FunCoup" id="A0A1Y2BE07">
    <property type="interactions" value="132"/>
</dbReference>
<dbReference type="Pfam" id="PF01221">
    <property type="entry name" value="Dynein_light"/>
    <property type="match status" value="1"/>
</dbReference>
<evidence type="ECO:0000313" key="10">
    <source>
        <dbReference type="EMBL" id="ORY33052.1"/>
    </source>
</evidence>
<comment type="caution">
    <text evidence="10">The sequence shown here is derived from an EMBL/GenBank/DDBJ whole genome shotgun (WGS) entry which is preliminary data.</text>
</comment>
<evidence type="ECO:0000256" key="3">
    <source>
        <dbReference type="ARBA" id="ARBA00022490"/>
    </source>
</evidence>
<name>A0A1Y2BE07_9TREE</name>
<dbReference type="Proteomes" id="UP000193986">
    <property type="component" value="Unassembled WGS sequence"/>
</dbReference>
<proteinExistence type="inferred from homology"/>
<keyword evidence="9" id="KW-0813">Transport</keyword>
<dbReference type="InterPro" id="IPR001372">
    <property type="entry name" value="Dynein_light_chain_typ-1/2"/>
</dbReference>
<sequence>MDQANDSPSTLVAHELPQKAIIKNVDMSEEMQQRAVDTCFLALERYNVEKDVAMYVKKEFDRMYGTTWHCIVGKNFGSFVTHEARNFIYFYLGKIAFMLWKTT</sequence>
<keyword evidence="7 9" id="KW-0206">Cytoskeleton</keyword>
<dbReference type="PANTHER" id="PTHR11886">
    <property type="entry name" value="DYNEIN LIGHT CHAIN"/>
    <property type="match status" value="1"/>
</dbReference>
<evidence type="ECO:0000256" key="9">
    <source>
        <dbReference type="RuleBase" id="RU365010"/>
    </source>
</evidence>
<keyword evidence="11" id="KW-1185">Reference proteome</keyword>
<dbReference type="Gene3D" id="3.30.740.10">
    <property type="entry name" value="Protein Inhibitor Of Neuronal Nitric Oxide Synthase"/>
    <property type="match status" value="1"/>
</dbReference>
<keyword evidence="3 9" id="KW-0963">Cytoplasm</keyword>
<dbReference type="AlphaFoldDB" id="A0A1Y2BE07"/>
<dbReference type="PROSITE" id="PS01239">
    <property type="entry name" value="DYNEIN_LIGHT_1"/>
    <property type="match status" value="1"/>
</dbReference>
<evidence type="ECO:0000256" key="8">
    <source>
        <dbReference type="ARBA" id="ARBA00055833"/>
    </source>
</evidence>
<dbReference type="GO" id="GO:0043935">
    <property type="term" value="P:sexual sporulation resulting in formation of a cellular spore"/>
    <property type="evidence" value="ECO:0007669"/>
    <property type="project" value="UniProtKB-ARBA"/>
</dbReference>
<organism evidence="10 11">
    <name type="scientific">Naematelia encephala</name>
    <dbReference type="NCBI Taxonomy" id="71784"/>
    <lineage>
        <taxon>Eukaryota</taxon>
        <taxon>Fungi</taxon>
        <taxon>Dikarya</taxon>
        <taxon>Basidiomycota</taxon>
        <taxon>Agaricomycotina</taxon>
        <taxon>Tremellomycetes</taxon>
        <taxon>Tremellales</taxon>
        <taxon>Naemateliaceae</taxon>
        <taxon>Naematelia</taxon>
    </lineage>
</organism>
<dbReference type="OrthoDB" id="10033309at2759"/>
<dbReference type="GO" id="GO:0045505">
    <property type="term" value="F:dynein intermediate chain binding"/>
    <property type="evidence" value="ECO:0007669"/>
    <property type="project" value="TreeGrafter"/>
</dbReference>
<comment type="function">
    <text evidence="8">Acts as one of several non-catalytic accessory components of the cytoplasmic dynein complex that are thought to be involved in linking dynein to cargos and to adapter proteins that regulate dynein function. Cytoplasmic dynein 1 acts as a motor for the intracellular retrograde motility of vesicles and organelles along microtubules. May play a role in changing or maintaining the spatial distribution of cytoskeletal structures. Also a component of the nuclear pore complex.</text>
</comment>